<comment type="catalytic activity">
    <reaction evidence="1">
        <text>Selective cleavage of Arg-|-Ile bond in factor X to form factor Xa.</text>
        <dbReference type="EC" id="3.4.21.22"/>
    </reaction>
</comment>
<dbReference type="SMART" id="SM00020">
    <property type="entry name" value="Tryp_SPc"/>
    <property type="match status" value="1"/>
</dbReference>
<feature type="domain" description="Gla" evidence="29">
    <location>
        <begin position="48"/>
        <end position="94"/>
    </location>
</feature>
<dbReference type="GO" id="GO:0006508">
    <property type="term" value="P:proteolysis"/>
    <property type="evidence" value="ECO:0007669"/>
    <property type="project" value="UniProtKB-KW"/>
</dbReference>
<feature type="signal peptide" evidence="26">
    <location>
        <begin position="1"/>
        <end position="22"/>
    </location>
</feature>
<dbReference type="CDD" id="cd00190">
    <property type="entry name" value="Tryp_SPc"/>
    <property type="match status" value="1"/>
</dbReference>
<evidence type="ECO:0000256" key="10">
    <source>
        <dbReference type="ARBA" id="ARBA00022670"/>
    </source>
</evidence>
<dbReference type="Gene3D" id="4.10.740.10">
    <property type="entry name" value="Coagulation Factor IX"/>
    <property type="match status" value="1"/>
</dbReference>
<evidence type="ECO:0000256" key="14">
    <source>
        <dbReference type="ARBA" id="ARBA00022801"/>
    </source>
</evidence>
<feature type="domain" description="Peptidase S1" evidence="28">
    <location>
        <begin position="300"/>
        <end position="545"/>
    </location>
</feature>
<evidence type="ECO:0000259" key="29">
    <source>
        <dbReference type="PROSITE" id="PS50998"/>
    </source>
</evidence>
<dbReference type="PROSITE" id="PS00011">
    <property type="entry name" value="GLA_1"/>
    <property type="match status" value="1"/>
</dbReference>
<dbReference type="PANTHER" id="PTHR24278:SF31">
    <property type="entry name" value="COAGULATION FACTOR IX"/>
    <property type="match status" value="1"/>
</dbReference>
<evidence type="ECO:0000256" key="16">
    <source>
        <dbReference type="ARBA" id="ARBA00022837"/>
    </source>
</evidence>
<evidence type="ECO:0000256" key="9">
    <source>
        <dbReference type="ARBA" id="ARBA00022553"/>
    </source>
</evidence>
<keyword evidence="10 24" id="KW-0645">Protease</keyword>
<evidence type="ECO:0000259" key="28">
    <source>
        <dbReference type="PROSITE" id="PS50240"/>
    </source>
</evidence>
<feature type="disulfide bond" evidence="23">
    <location>
        <begin position="120"/>
        <end position="129"/>
    </location>
</feature>
<reference evidence="30" key="2">
    <citation type="submission" date="2025-08" db="UniProtKB">
        <authorList>
            <consortium name="Ensembl"/>
        </authorList>
    </citation>
    <scope>IDENTIFICATION</scope>
</reference>
<dbReference type="FunFam" id="2.10.25.10:FF:000162">
    <property type="entry name" value="Coagulation factor X (Predicted)"/>
    <property type="match status" value="1"/>
</dbReference>
<dbReference type="Proteomes" id="UP001501940">
    <property type="component" value="Chromosome 14"/>
</dbReference>
<dbReference type="PROSITE" id="PS50026">
    <property type="entry name" value="EGF_3"/>
    <property type="match status" value="1"/>
</dbReference>
<feature type="compositionally biased region" description="Polar residues" evidence="25">
    <location>
        <begin position="269"/>
        <end position="282"/>
    </location>
</feature>
<dbReference type="InterPro" id="IPR018097">
    <property type="entry name" value="EGF_Ca-bd_CS"/>
</dbReference>
<keyword evidence="18" id="KW-0094">Blood coagulation</keyword>
<dbReference type="InterPro" id="IPR033116">
    <property type="entry name" value="TRYPSIN_SER"/>
</dbReference>
<dbReference type="PROSITE" id="PS50240">
    <property type="entry name" value="TRYPSIN_DOM"/>
    <property type="match status" value="1"/>
</dbReference>
<dbReference type="SMART" id="SM00069">
    <property type="entry name" value="GLA"/>
    <property type="match status" value="1"/>
</dbReference>
<dbReference type="InterPro" id="IPR001314">
    <property type="entry name" value="Peptidase_S1A"/>
</dbReference>
<dbReference type="GO" id="GO:0005615">
    <property type="term" value="C:extracellular space"/>
    <property type="evidence" value="ECO:0007669"/>
    <property type="project" value="TreeGrafter"/>
</dbReference>
<dbReference type="PRINTS" id="PR00722">
    <property type="entry name" value="CHYMOTRYPSIN"/>
</dbReference>
<dbReference type="InterPro" id="IPR009003">
    <property type="entry name" value="Peptidase_S1_PA"/>
</dbReference>
<accession>A0AAQ6ANY0</accession>
<dbReference type="SMART" id="SM00181">
    <property type="entry name" value="EGF"/>
    <property type="match status" value="2"/>
</dbReference>
<evidence type="ECO:0000256" key="5">
    <source>
        <dbReference type="ARBA" id="ARBA00019454"/>
    </source>
</evidence>
<dbReference type="PROSITE" id="PS00022">
    <property type="entry name" value="EGF_1"/>
    <property type="match status" value="1"/>
</dbReference>
<evidence type="ECO:0000256" key="21">
    <source>
        <dbReference type="ARBA" id="ARBA00023180"/>
    </source>
</evidence>
<dbReference type="InterPro" id="IPR043504">
    <property type="entry name" value="Peptidase_S1_PA_chymotrypsin"/>
</dbReference>
<dbReference type="Pfam" id="PF00089">
    <property type="entry name" value="Trypsin"/>
    <property type="match status" value="1"/>
</dbReference>
<evidence type="ECO:0000256" key="13">
    <source>
        <dbReference type="ARBA" id="ARBA00022729"/>
    </source>
</evidence>
<dbReference type="InterPro" id="IPR001254">
    <property type="entry name" value="Trypsin_dom"/>
</dbReference>
<keyword evidence="17" id="KW-0460">Magnesium</keyword>
<dbReference type="Gene3D" id="2.40.10.10">
    <property type="entry name" value="Trypsin-like serine proteases"/>
    <property type="match status" value="2"/>
</dbReference>
<evidence type="ECO:0000256" key="6">
    <source>
        <dbReference type="ARBA" id="ARBA00022479"/>
    </source>
</evidence>
<proteinExistence type="predicted"/>
<dbReference type="InterPro" id="IPR000152">
    <property type="entry name" value="EGF-type_Asp/Asn_hydroxyl_site"/>
</dbReference>
<keyword evidence="31" id="KW-1185">Reference proteome</keyword>
<evidence type="ECO:0000313" key="31">
    <source>
        <dbReference type="Proteomes" id="UP001501940"/>
    </source>
</evidence>
<dbReference type="Pfam" id="PF00008">
    <property type="entry name" value="EGF"/>
    <property type="match status" value="1"/>
</dbReference>
<comment type="subcellular location">
    <subcellularLocation>
        <location evidence="3">Secreted</location>
    </subcellularLocation>
</comment>
<feature type="region of interest" description="Disordered" evidence="25">
    <location>
        <begin position="193"/>
        <end position="219"/>
    </location>
</feature>
<keyword evidence="21" id="KW-0325">Glycoprotein</keyword>
<protein>
    <recommendedName>
        <fullName evidence="5">Coagulation factor IX</fullName>
        <ecNumber evidence="4">3.4.21.22</ecNumber>
    </recommendedName>
    <alternativeName>
        <fullName evidence="22">Christmas factor</fullName>
    </alternativeName>
</protein>
<dbReference type="Gene3D" id="2.10.25.10">
    <property type="entry name" value="Laminin"/>
    <property type="match status" value="2"/>
</dbReference>
<evidence type="ECO:0000256" key="2">
    <source>
        <dbReference type="ARBA" id="ARBA00002741"/>
    </source>
</evidence>
<evidence type="ECO:0000256" key="3">
    <source>
        <dbReference type="ARBA" id="ARBA00004613"/>
    </source>
</evidence>
<evidence type="ECO:0000256" key="22">
    <source>
        <dbReference type="ARBA" id="ARBA00031357"/>
    </source>
</evidence>
<evidence type="ECO:0000256" key="15">
    <source>
        <dbReference type="ARBA" id="ARBA00022825"/>
    </source>
</evidence>
<evidence type="ECO:0000256" key="17">
    <source>
        <dbReference type="ARBA" id="ARBA00022842"/>
    </source>
</evidence>
<dbReference type="InterPro" id="IPR018114">
    <property type="entry name" value="TRYPSIN_HIS"/>
</dbReference>
<evidence type="ECO:0000256" key="12">
    <source>
        <dbReference type="ARBA" id="ARBA00022723"/>
    </source>
</evidence>
<reference evidence="30" key="3">
    <citation type="submission" date="2025-09" db="UniProtKB">
        <authorList>
            <consortium name="Ensembl"/>
        </authorList>
    </citation>
    <scope>IDENTIFICATION</scope>
</reference>
<feature type="domain" description="EGF-like" evidence="27">
    <location>
        <begin position="94"/>
        <end position="130"/>
    </location>
</feature>
<evidence type="ECO:0000256" key="24">
    <source>
        <dbReference type="RuleBase" id="RU363034"/>
    </source>
</evidence>
<dbReference type="InterPro" id="IPR050442">
    <property type="entry name" value="Peptidase_S1_coag_factors"/>
</dbReference>
<dbReference type="InterPro" id="IPR000742">
    <property type="entry name" value="EGF"/>
</dbReference>
<dbReference type="PANTHER" id="PTHR24278">
    <property type="entry name" value="COAGULATION FACTOR"/>
    <property type="match status" value="1"/>
</dbReference>
<feature type="compositionally biased region" description="Polar residues" evidence="25">
    <location>
        <begin position="193"/>
        <end position="214"/>
    </location>
</feature>
<keyword evidence="6" id="KW-0301">Gamma-carboxyglutamic acid</keyword>
<dbReference type="PROSITE" id="PS01187">
    <property type="entry name" value="EGF_CA"/>
    <property type="match status" value="1"/>
</dbReference>
<evidence type="ECO:0000256" key="18">
    <source>
        <dbReference type="ARBA" id="ARBA00023084"/>
    </source>
</evidence>
<keyword evidence="11" id="KW-0356">Hemostasis</keyword>
<dbReference type="InterPro" id="IPR001881">
    <property type="entry name" value="EGF-like_Ca-bd_dom"/>
</dbReference>
<dbReference type="SUPFAM" id="SSF50494">
    <property type="entry name" value="Trypsin-like serine proteases"/>
    <property type="match status" value="1"/>
</dbReference>
<dbReference type="SMART" id="SM00179">
    <property type="entry name" value="EGF_CA"/>
    <property type="match status" value="2"/>
</dbReference>
<dbReference type="SUPFAM" id="SSF57196">
    <property type="entry name" value="EGF/Laminin"/>
    <property type="match status" value="1"/>
</dbReference>
<dbReference type="SUPFAM" id="SSF57630">
    <property type="entry name" value="GLA-domain"/>
    <property type="match status" value="1"/>
</dbReference>
<dbReference type="PROSITE" id="PS50998">
    <property type="entry name" value="GLA_2"/>
    <property type="match status" value="1"/>
</dbReference>
<keyword evidence="14 24" id="KW-0378">Hydrolase</keyword>
<name>A0AAQ6ANY0_AMPOC</name>
<dbReference type="PROSITE" id="PS00010">
    <property type="entry name" value="ASX_HYDROXYL"/>
    <property type="match status" value="1"/>
</dbReference>
<comment type="caution">
    <text evidence="23">Lacks conserved residue(s) required for the propagation of feature annotation.</text>
</comment>
<dbReference type="PROSITE" id="PS00134">
    <property type="entry name" value="TRYPSIN_HIS"/>
    <property type="match status" value="1"/>
</dbReference>
<evidence type="ECO:0000256" key="1">
    <source>
        <dbReference type="ARBA" id="ARBA00001368"/>
    </source>
</evidence>
<evidence type="ECO:0000256" key="26">
    <source>
        <dbReference type="SAM" id="SignalP"/>
    </source>
</evidence>
<evidence type="ECO:0000313" key="30">
    <source>
        <dbReference type="Ensembl" id="ENSAOCP00000078451.1"/>
    </source>
</evidence>
<dbReference type="GO" id="GO:0005509">
    <property type="term" value="F:calcium ion binding"/>
    <property type="evidence" value="ECO:0007669"/>
    <property type="project" value="InterPro"/>
</dbReference>
<keyword evidence="19" id="KW-0865">Zymogen</keyword>
<dbReference type="CDD" id="cd00054">
    <property type="entry name" value="EGF_CA"/>
    <property type="match status" value="1"/>
</dbReference>
<reference evidence="30 31" key="1">
    <citation type="submission" date="2022-01" db="EMBL/GenBank/DDBJ databases">
        <title>A chromosome-scale genome assembly of the false clownfish, Amphiprion ocellaris.</title>
        <authorList>
            <person name="Ryu T."/>
        </authorList>
    </citation>
    <scope>NUCLEOTIDE SEQUENCE [LARGE SCALE GENOMIC DNA]</scope>
</reference>
<dbReference type="AlphaFoldDB" id="A0AAQ6ANY0"/>
<feature type="chain" id="PRO_5043905154" description="Coagulation factor IX" evidence="26">
    <location>
        <begin position="23"/>
        <end position="571"/>
    </location>
</feature>
<dbReference type="GeneTree" id="ENSGT00940000159516"/>
<evidence type="ECO:0000256" key="25">
    <source>
        <dbReference type="SAM" id="MobiDB-lite"/>
    </source>
</evidence>
<evidence type="ECO:0000259" key="27">
    <source>
        <dbReference type="PROSITE" id="PS50026"/>
    </source>
</evidence>
<keyword evidence="20 23" id="KW-1015">Disulfide bond</keyword>
<evidence type="ECO:0000256" key="20">
    <source>
        <dbReference type="ARBA" id="ARBA00023157"/>
    </source>
</evidence>
<evidence type="ECO:0000256" key="23">
    <source>
        <dbReference type="PROSITE-ProRule" id="PRU00076"/>
    </source>
</evidence>
<keyword evidence="15 24" id="KW-0720">Serine protease</keyword>
<dbReference type="PROSITE" id="PS00135">
    <property type="entry name" value="TRYPSIN_SER"/>
    <property type="match status" value="1"/>
</dbReference>
<evidence type="ECO:0000256" key="4">
    <source>
        <dbReference type="ARBA" id="ARBA00012066"/>
    </source>
</evidence>
<dbReference type="FunFam" id="4.10.740.10:FF:000001">
    <property type="entry name" value="vitamin K-dependent protein S"/>
    <property type="match status" value="1"/>
</dbReference>
<organism evidence="30 31">
    <name type="scientific">Amphiprion ocellaris</name>
    <name type="common">Clown anemonefish</name>
    <dbReference type="NCBI Taxonomy" id="80972"/>
    <lineage>
        <taxon>Eukaryota</taxon>
        <taxon>Metazoa</taxon>
        <taxon>Chordata</taxon>
        <taxon>Craniata</taxon>
        <taxon>Vertebrata</taxon>
        <taxon>Euteleostomi</taxon>
        <taxon>Actinopterygii</taxon>
        <taxon>Neopterygii</taxon>
        <taxon>Teleostei</taxon>
        <taxon>Neoteleostei</taxon>
        <taxon>Acanthomorphata</taxon>
        <taxon>Ovalentaria</taxon>
        <taxon>Pomacentridae</taxon>
        <taxon>Amphiprion</taxon>
    </lineage>
</organism>
<evidence type="ECO:0000256" key="8">
    <source>
        <dbReference type="ARBA" id="ARBA00022536"/>
    </source>
</evidence>
<dbReference type="Ensembl" id="ENSAOCT00000066868.1">
    <property type="protein sequence ID" value="ENSAOCP00000078451.1"/>
    <property type="gene ID" value="ENSAOCG00000025078.1"/>
</dbReference>
<dbReference type="InterPro" id="IPR000294">
    <property type="entry name" value="GLA_domain"/>
</dbReference>
<dbReference type="InterPro" id="IPR017857">
    <property type="entry name" value="Coagulation_fac-like_Gla_dom"/>
</dbReference>
<feature type="region of interest" description="Disordered" evidence="25">
    <location>
        <begin position="260"/>
        <end position="282"/>
    </location>
</feature>
<dbReference type="FunFam" id="2.40.10.10:FF:000120">
    <property type="entry name" value="Putative serine protease"/>
    <property type="match status" value="1"/>
</dbReference>
<dbReference type="Pfam" id="PF14670">
    <property type="entry name" value="FXa_inhibition"/>
    <property type="match status" value="1"/>
</dbReference>
<keyword evidence="16" id="KW-0106">Calcium</keyword>
<keyword evidence="8 23" id="KW-0245">EGF-like domain</keyword>
<dbReference type="PRINTS" id="PR00001">
    <property type="entry name" value="GLABLOOD"/>
</dbReference>
<evidence type="ECO:0000256" key="11">
    <source>
        <dbReference type="ARBA" id="ARBA00022696"/>
    </source>
</evidence>
<evidence type="ECO:0000256" key="19">
    <source>
        <dbReference type="ARBA" id="ARBA00023145"/>
    </source>
</evidence>
<dbReference type="GO" id="GO:0004252">
    <property type="term" value="F:serine-type endopeptidase activity"/>
    <property type="evidence" value="ECO:0007669"/>
    <property type="project" value="UniProtKB-EC"/>
</dbReference>
<dbReference type="PRINTS" id="PR00010">
    <property type="entry name" value="EGFBLOOD"/>
</dbReference>
<comment type="function">
    <text evidence="2">Factor IX is a vitamin K-dependent plasma protein that participates in the intrinsic pathway of blood coagulation by converting factor X to its active form in the presence of Ca(2+) ions, phospholipids, and factor VIIIa.</text>
</comment>
<evidence type="ECO:0000256" key="7">
    <source>
        <dbReference type="ARBA" id="ARBA00022525"/>
    </source>
</evidence>
<dbReference type="EC" id="3.4.21.22" evidence="4"/>
<sequence length="571" mass="63629">MARVCMLVFAAGLWLEMYGLLAELTEENTGVFVSQQTAHMVLRRLRRYNSGLEEVLHKDNLERECREETCSFEEAREVFENDEKTMEFWAGYVDGDQCNPQPCQNGGQCQDGVGSYICWCKPNFSGKNCEIEVSKQCSVDNGGCSHFCVMQVDRTVCKCAAGYRLGADKRSCEPTVPFSCGRVILPSSSVTRTFLSPRSSNTTRSSGTKHNSSDAFPDDDYDEEIPLFYDYLDSSMNDSDALNISQASAADVHSVKSDSDASVRKARSVTDSPTEKSQMPSWAFPTTPTIIAKDNLDQRVVGGDTAIPGEIPWQVALMSHSVILQRAQPFCGGSLLSELWVITAAHCLVQADVAKKGFFVRAGEHDITEHEGPERDHVVAEQHMHPLYNFNKSPYNHDIALLKLATPVELSNQRTPICLGPKDFIQNLLRDSSNSLVSGWGRLKFLGLEATKLQKLGVPYVDRTLCKQSSRDHVTRFMFCAGFADEQKDSCQGDSGGPHATNYKGTWFLTGIVSWGEECAKDGKYGIYTRMSRIASNQWQDCVLDMCMWTHKKNYSVVLLEVQSSTSWAPR</sequence>
<dbReference type="InterPro" id="IPR035972">
    <property type="entry name" value="GLA-like_dom_SF"/>
</dbReference>
<dbReference type="Pfam" id="PF00594">
    <property type="entry name" value="Gla"/>
    <property type="match status" value="1"/>
</dbReference>
<dbReference type="GO" id="GO:0007596">
    <property type="term" value="P:blood coagulation"/>
    <property type="evidence" value="ECO:0007669"/>
    <property type="project" value="UniProtKB-KW"/>
</dbReference>
<keyword evidence="13 26" id="KW-0732">Signal</keyword>
<keyword evidence="12" id="KW-0479">Metal-binding</keyword>
<keyword evidence="9" id="KW-0597">Phosphoprotein</keyword>
<keyword evidence="7" id="KW-0964">Secreted</keyword>